<dbReference type="SMART" id="SM00867">
    <property type="entry name" value="YceI"/>
    <property type="match status" value="1"/>
</dbReference>
<dbReference type="AlphaFoldDB" id="A0A6M8EF15"/>
<organism evidence="3 4">
    <name type="scientific">Arcobacter acticola</name>
    <dbReference type="NCBI Taxonomy" id="1849015"/>
    <lineage>
        <taxon>Bacteria</taxon>
        <taxon>Pseudomonadati</taxon>
        <taxon>Campylobacterota</taxon>
        <taxon>Epsilonproteobacteria</taxon>
        <taxon>Campylobacterales</taxon>
        <taxon>Arcobacteraceae</taxon>
        <taxon>Arcobacter</taxon>
    </lineage>
</organism>
<feature type="chain" id="PRO_5026810813" evidence="1">
    <location>
        <begin position="20"/>
        <end position="188"/>
    </location>
</feature>
<dbReference type="EMBL" id="CP042652">
    <property type="protein sequence ID" value="QKE29150.1"/>
    <property type="molecule type" value="Genomic_DNA"/>
</dbReference>
<dbReference type="InterPro" id="IPR036761">
    <property type="entry name" value="TTHA0802/YceI-like_sf"/>
</dbReference>
<dbReference type="Pfam" id="PF04264">
    <property type="entry name" value="YceI"/>
    <property type="match status" value="1"/>
</dbReference>
<keyword evidence="4" id="KW-1185">Reference proteome</keyword>
<evidence type="ECO:0000313" key="3">
    <source>
        <dbReference type="EMBL" id="QKE29150.1"/>
    </source>
</evidence>
<feature type="signal peptide" evidence="1">
    <location>
        <begin position="1"/>
        <end position="19"/>
    </location>
</feature>
<dbReference type="Gene3D" id="2.40.128.110">
    <property type="entry name" value="Lipid/polyisoprenoid-binding, YceI-like"/>
    <property type="match status" value="1"/>
</dbReference>
<dbReference type="InterPro" id="IPR007372">
    <property type="entry name" value="Lipid/polyisoprenoid-bd_YceI"/>
</dbReference>
<dbReference type="KEGG" id="paco:AACT_2006"/>
<dbReference type="Proteomes" id="UP000503483">
    <property type="component" value="Chromosome"/>
</dbReference>
<sequence>MKFLKLSLASLVASSALFAGTYNVDASHSNVGFKVKHLMISNVNGKFDTFSGNFEYDEKTKTLKSLVGEAKVASINTEDAKRDAHLKSADFFDEANHPTLTFKLDKIDGDFAYGKLSIRGITKDVKLNFENNGEAIDPWGNKRVALELTGKINRKDFGLNWNKALEAGGVLVDETVKLNIEVEGILAK</sequence>
<dbReference type="SUPFAM" id="SSF101874">
    <property type="entry name" value="YceI-like"/>
    <property type="match status" value="1"/>
</dbReference>
<evidence type="ECO:0000313" key="4">
    <source>
        <dbReference type="Proteomes" id="UP000503483"/>
    </source>
</evidence>
<proteinExistence type="predicted"/>
<protein>
    <submittedName>
        <fullName evidence="3">YceI-like domain-containing periplasmic protein</fullName>
    </submittedName>
</protein>
<reference evidence="3 4" key="1">
    <citation type="submission" date="2019-08" db="EMBL/GenBank/DDBJ databases">
        <title>Complete genome sequence of Arcobacter acticola.</title>
        <authorList>
            <person name="Miller W."/>
        </authorList>
    </citation>
    <scope>NUCLEOTIDE SEQUENCE [LARGE SCALE GENOMIC DNA]</scope>
    <source>
        <strain evidence="3 4">KCTC 52212</strain>
    </source>
</reference>
<dbReference type="RefSeq" id="WP_172126702.1">
    <property type="nucleotide sequence ID" value="NZ_CP042652.1"/>
</dbReference>
<evidence type="ECO:0000256" key="1">
    <source>
        <dbReference type="SAM" id="SignalP"/>
    </source>
</evidence>
<feature type="domain" description="Lipid/polyisoprenoid-binding YceI-like" evidence="2">
    <location>
        <begin position="21"/>
        <end position="185"/>
    </location>
</feature>
<keyword evidence="1" id="KW-0732">Signal</keyword>
<evidence type="ECO:0000259" key="2">
    <source>
        <dbReference type="SMART" id="SM00867"/>
    </source>
</evidence>
<accession>A0A6M8EF15</accession>
<name>A0A6M8EF15_9BACT</name>
<dbReference type="PANTHER" id="PTHR34406:SF1">
    <property type="entry name" value="PROTEIN YCEI"/>
    <property type="match status" value="1"/>
</dbReference>
<gene>
    <name evidence="3" type="ORF">AACT_2006</name>
</gene>
<dbReference type="PANTHER" id="PTHR34406">
    <property type="entry name" value="PROTEIN YCEI"/>
    <property type="match status" value="1"/>
</dbReference>